<sequence>MLPGFAESETFLQKGDLSTADRLRIYSEFVGSLTKGIHRFTHTKGRGQSLNWSLESASSSAKILTNPDPM</sequence>
<name>A0AAD9V661_ACRCE</name>
<evidence type="ECO:0000313" key="1">
    <source>
        <dbReference type="EMBL" id="KAK2562713.1"/>
    </source>
</evidence>
<dbReference type="EMBL" id="JARQWQ010000028">
    <property type="protein sequence ID" value="KAK2562713.1"/>
    <property type="molecule type" value="Genomic_DNA"/>
</dbReference>
<proteinExistence type="predicted"/>
<comment type="caution">
    <text evidence="1">The sequence shown here is derived from an EMBL/GenBank/DDBJ whole genome shotgun (WGS) entry which is preliminary data.</text>
</comment>
<gene>
    <name evidence="1" type="ORF">P5673_014419</name>
</gene>
<reference evidence="1" key="1">
    <citation type="journal article" date="2023" name="G3 (Bethesda)">
        <title>Whole genome assembly and annotation of the endangered Caribbean coral Acropora cervicornis.</title>
        <authorList>
            <person name="Selwyn J.D."/>
            <person name="Vollmer S.V."/>
        </authorList>
    </citation>
    <scope>NUCLEOTIDE SEQUENCE</scope>
    <source>
        <strain evidence="1">K2</strain>
    </source>
</reference>
<reference evidence="1" key="2">
    <citation type="journal article" date="2023" name="Science">
        <title>Genomic signatures of disease resistance in endangered staghorn corals.</title>
        <authorList>
            <person name="Vollmer S.V."/>
            <person name="Selwyn J.D."/>
            <person name="Despard B.A."/>
            <person name="Roesel C.L."/>
        </authorList>
    </citation>
    <scope>NUCLEOTIDE SEQUENCE</scope>
    <source>
        <strain evidence="1">K2</strain>
    </source>
</reference>
<dbReference type="AlphaFoldDB" id="A0AAD9V661"/>
<evidence type="ECO:0000313" key="2">
    <source>
        <dbReference type="Proteomes" id="UP001249851"/>
    </source>
</evidence>
<protein>
    <submittedName>
        <fullName evidence="1">Uncharacterized protein</fullName>
    </submittedName>
</protein>
<organism evidence="1 2">
    <name type="scientific">Acropora cervicornis</name>
    <name type="common">Staghorn coral</name>
    <dbReference type="NCBI Taxonomy" id="6130"/>
    <lineage>
        <taxon>Eukaryota</taxon>
        <taxon>Metazoa</taxon>
        <taxon>Cnidaria</taxon>
        <taxon>Anthozoa</taxon>
        <taxon>Hexacorallia</taxon>
        <taxon>Scleractinia</taxon>
        <taxon>Astrocoeniina</taxon>
        <taxon>Acroporidae</taxon>
        <taxon>Acropora</taxon>
    </lineage>
</organism>
<accession>A0AAD9V661</accession>
<dbReference type="Proteomes" id="UP001249851">
    <property type="component" value="Unassembled WGS sequence"/>
</dbReference>
<keyword evidence="2" id="KW-1185">Reference proteome</keyword>